<dbReference type="AlphaFoldDB" id="Q7NK90"/>
<dbReference type="InParanoid" id="Q7NK90"/>
<protein>
    <submittedName>
        <fullName evidence="5">Two-component response regulator</fullName>
    </submittedName>
</protein>
<evidence type="ECO:0000256" key="2">
    <source>
        <dbReference type="PROSITE-ProRule" id="PRU00169"/>
    </source>
</evidence>
<dbReference type="Pfam" id="PF00196">
    <property type="entry name" value="GerE"/>
    <property type="match status" value="1"/>
</dbReference>
<dbReference type="InterPro" id="IPR016032">
    <property type="entry name" value="Sig_transdc_resp-reg_C-effctor"/>
</dbReference>
<dbReference type="CDD" id="cd19927">
    <property type="entry name" value="REC_Ycf29"/>
    <property type="match status" value="1"/>
</dbReference>
<organism evidence="5 6">
    <name type="scientific">Gloeobacter violaceus (strain ATCC 29082 / PCC 7421)</name>
    <dbReference type="NCBI Taxonomy" id="251221"/>
    <lineage>
        <taxon>Bacteria</taxon>
        <taxon>Bacillati</taxon>
        <taxon>Cyanobacteriota</taxon>
        <taxon>Cyanophyceae</taxon>
        <taxon>Gloeobacterales</taxon>
        <taxon>Gloeobacteraceae</taxon>
        <taxon>Gloeobacter</taxon>
    </lineage>
</organism>
<dbReference type="Pfam" id="PF00072">
    <property type="entry name" value="Response_reg"/>
    <property type="match status" value="1"/>
</dbReference>
<dbReference type="GO" id="GO:0032993">
    <property type="term" value="C:protein-DNA complex"/>
    <property type="evidence" value="ECO:0000318"/>
    <property type="project" value="GO_Central"/>
</dbReference>
<dbReference type="InterPro" id="IPR000792">
    <property type="entry name" value="Tscrpt_reg_LuxR_C"/>
</dbReference>
<dbReference type="PANTHER" id="PTHR43214">
    <property type="entry name" value="TWO-COMPONENT RESPONSE REGULATOR"/>
    <property type="match status" value="1"/>
</dbReference>
<feature type="modified residue" description="4-aspartylphosphate" evidence="2">
    <location>
        <position position="53"/>
    </location>
</feature>
<reference evidence="5 6" key="2">
    <citation type="journal article" date="2003" name="DNA Res.">
        <title>Complete genome structure of Gloeobacter violaceus PCC 7421, a cyanobacterium that lacks thylakoids (supplement).</title>
        <authorList>
            <person name="Nakamura Y."/>
            <person name="Kaneko T."/>
            <person name="Sato S."/>
            <person name="Mimuro M."/>
            <person name="Miyashita H."/>
            <person name="Tsuchiya T."/>
            <person name="Sasamoto S."/>
            <person name="Watanabe A."/>
            <person name="Kawashima K."/>
            <person name="Kishida Y."/>
            <person name="Kiyokawa C."/>
            <person name="Kohara M."/>
            <person name="Matsumoto M."/>
            <person name="Matsuno A."/>
            <person name="Nakazaki N."/>
            <person name="Shimpo S."/>
            <person name="Takeuchi C."/>
            <person name="Yamada M."/>
            <person name="Tabata S."/>
        </authorList>
    </citation>
    <scope>NUCLEOTIDE SEQUENCE [LARGE SCALE GENOMIC DNA]</scope>
    <source>
        <strain evidence="6">ATCC 29082 / PCC 7421</strain>
    </source>
</reference>
<name>Q7NK90_GLOVI</name>
<dbReference type="GO" id="GO:0000976">
    <property type="term" value="F:transcription cis-regulatory region binding"/>
    <property type="evidence" value="ECO:0000318"/>
    <property type="project" value="GO_Central"/>
</dbReference>
<sequence length="220" mass="24428">MAAHLLLVDDDPGIRLALQAYLEDEGFGVTTARNAIEGLELAEKHQPDLVITDIMMPQVDGYRFLQKLRALPRFRYTPVVFLTAKGQTADRIQGYRHGCDAYMPKPGDPEELVAIVRNLLDRSRQVQSEIVSLVSELNHRPAPVAIEAIDLDLTPREQEVLLLVYAGLMNKEIAGRLERSTRNVEKYVSRLLAKTGTSSRTELVRFALEHGLVSPGSAAG</sequence>
<dbReference type="RefSeq" id="WP_011141587.1">
    <property type="nucleotide sequence ID" value="NC_005125.1"/>
</dbReference>
<feature type="domain" description="HTH luxR-type" evidence="3">
    <location>
        <begin position="146"/>
        <end position="211"/>
    </location>
</feature>
<dbReference type="InterPro" id="IPR039420">
    <property type="entry name" value="WalR-like"/>
</dbReference>
<dbReference type="InterPro" id="IPR011006">
    <property type="entry name" value="CheY-like_superfamily"/>
</dbReference>
<accession>Q7NK90</accession>
<dbReference type="SUPFAM" id="SSF46894">
    <property type="entry name" value="C-terminal effector domain of the bipartite response regulators"/>
    <property type="match status" value="1"/>
</dbReference>
<dbReference type="SMART" id="SM00448">
    <property type="entry name" value="REC"/>
    <property type="match status" value="1"/>
</dbReference>
<dbReference type="PhylomeDB" id="Q7NK90"/>
<dbReference type="SUPFAM" id="SSF52172">
    <property type="entry name" value="CheY-like"/>
    <property type="match status" value="1"/>
</dbReference>
<dbReference type="GO" id="GO:0006355">
    <property type="term" value="P:regulation of DNA-templated transcription"/>
    <property type="evidence" value="ECO:0000318"/>
    <property type="project" value="GO_Central"/>
</dbReference>
<dbReference type="Gene3D" id="3.40.50.2300">
    <property type="match status" value="1"/>
</dbReference>
<keyword evidence="1" id="KW-0238">DNA-binding</keyword>
<dbReference type="KEGG" id="gvi:glr1588"/>
<evidence type="ECO:0000259" key="4">
    <source>
        <dbReference type="PROSITE" id="PS50110"/>
    </source>
</evidence>
<dbReference type="EMBL" id="BA000045">
    <property type="protein sequence ID" value="BAC89529.1"/>
    <property type="molecule type" value="Genomic_DNA"/>
</dbReference>
<evidence type="ECO:0000313" key="6">
    <source>
        <dbReference type="Proteomes" id="UP000000557"/>
    </source>
</evidence>
<dbReference type="EnsemblBacteria" id="BAC89529">
    <property type="protein sequence ID" value="BAC89529"/>
    <property type="gene ID" value="BAC89529"/>
</dbReference>
<dbReference type="STRING" id="251221.gene:10759077"/>
<dbReference type="PROSITE" id="PS00622">
    <property type="entry name" value="HTH_LUXR_1"/>
    <property type="match status" value="1"/>
</dbReference>
<dbReference type="GO" id="GO:0005829">
    <property type="term" value="C:cytosol"/>
    <property type="evidence" value="ECO:0000318"/>
    <property type="project" value="GO_Central"/>
</dbReference>
<keyword evidence="6" id="KW-1185">Reference proteome</keyword>
<dbReference type="PRINTS" id="PR00038">
    <property type="entry name" value="HTHLUXR"/>
</dbReference>
<reference evidence="5 6" key="1">
    <citation type="journal article" date="2003" name="DNA Res.">
        <title>Complete genome structure of Gloeobacter violaceus PCC 7421, a cyanobacterium that lacks thylakoids.</title>
        <authorList>
            <person name="Nakamura Y."/>
            <person name="Kaneko T."/>
            <person name="Sato S."/>
            <person name="Mimuro M."/>
            <person name="Miyashita H."/>
            <person name="Tsuchiya T."/>
            <person name="Sasamoto S."/>
            <person name="Watanabe A."/>
            <person name="Kawashima K."/>
            <person name="Kishida Y."/>
            <person name="Kiyokawa C."/>
            <person name="Kohara M."/>
            <person name="Matsumoto M."/>
            <person name="Matsuno A."/>
            <person name="Nakazaki N."/>
            <person name="Shimpo S."/>
            <person name="Takeuchi C."/>
            <person name="Yamada M."/>
            <person name="Tabata S."/>
        </authorList>
    </citation>
    <scope>NUCLEOTIDE SEQUENCE [LARGE SCALE GENOMIC DNA]</scope>
    <source>
        <strain evidence="6">ATCC 29082 / PCC 7421</strain>
    </source>
</reference>
<dbReference type="PROSITE" id="PS50043">
    <property type="entry name" value="HTH_LUXR_2"/>
    <property type="match status" value="1"/>
</dbReference>
<dbReference type="Gene3D" id="1.10.10.10">
    <property type="entry name" value="Winged helix-like DNA-binding domain superfamily/Winged helix DNA-binding domain"/>
    <property type="match status" value="1"/>
</dbReference>
<dbReference type="HOGENOM" id="CLU_000445_90_4_3"/>
<dbReference type="Proteomes" id="UP000000557">
    <property type="component" value="Chromosome"/>
</dbReference>
<gene>
    <name evidence="5" type="ordered locus">glr1588</name>
</gene>
<dbReference type="InterPro" id="IPR036388">
    <property type="entry name" value="WH-like_DNA-bd_sf"/>
</dbReference>
<dbReference type="OrthoDB" id="3821207at2"/>
<evidence type="ECO:0000259" key="3">
    <source>
        <dbReference type="PROSITE" id="PS50043"/>
    </source>
</evidence>
<evidence type="ECO:0000313" key="5">
    <source>
        <dbReference type="EMBL" id="BAC89529.1"/>
    </source>
</evidence>
<dbReference type="CDD" id="cd06170">
    <property type="entry name" value="LuxR_C_like"/>
    <property type="match status" value="1"/>
</dbReference>
<proteinExistence type="predicted"/>
<dbReference type="SMART" id="SM00421">
    <property type="entry name" value="HTH_LUXR"/>
    <property type="match status" value="1"/>
</dbReference>
<dbReference type="InterPro" id="IPR001789">
    <property type="entry name" value="Sig_transdc_resp-reg_receiver"/>
</dbReference>
<keyword evidence="2" id="KW-0597">Phosphoprotein</keyword>
<feature type="domain" description="Response regulatory" evidence="4">
    <location>
        <begin position="4"/>
        <end position="120"/>
    </location>
</feature>
<dbReference type="PROSITE" id="PS50110">
    <property type="entry name" value="RESPONSE_REGULATORY"/>
    <property type="match status" value="1"/>
</dbReference>
<dbReference type="GO" id="GO:0000156">
    <property type="term" value="F:phosphorelay response regulator activity"/>
    <property type="evidence" value="ECO:0000318"/>
    <property type="project" value="GO_Central"/>
</dbReference>
<evidence type="ECO:0000256" key="1">
    <source>
        <dbReference type="ARBA" id="ARBA00023125"/>
    </source>
</evidence>
<dbReference type="eggNOG" id="COG2197">
    <property type="taxonomic scope" value="Bacteria"/>
</dbReference>